<comment type="subunit">
    <text evidence="7">Homodimer.</text>
</comment>
<evidence type="ECO:0000256" key="1">
    <source>
        <dbReference type="ARBA" id="ARBA00001933"/>
    </source>
</evidence>
<protein>
    <recommendedName>
        <fullName evidence="7">Glutamate-1-semialdehyde 2,1-aminomutase</fullName>
        <shortName evidence="7">GSA</shortName>
        <ecNumber evidence="7">5.4.3.8</ecNumber>
    </recommendedName>
    <alternativeName>
        <fullName evidence="7">Glutamate-1-semialdehyde aminotransferase</fullName>
        <shortName evidence="7">GSA-AT</shortName>
    </alternativeName>
</protein>
<dbReference type="InterPro" id="IPR015421">
    <property type="entry name" value="PyrdxlP-dep_Trfase_major"/>
</dbReference>
<reference evidence="8 9" key="1">
    <citation type="submission" date="2024-06" db="EMBL/GenBank/DDBJ databases">
        <title>Chitinophaga defluvii sp. nov., isolated from municipal sewage.</title>
        <authorList>
            <person name="Zhang L."/>
        </authorList>
    </citation>
    <scope>NUCLEOTIDE SEQUENCE [LARGE SCALE GENOMIC DNA]</scope>
    <source>
        <strain evidence="8 9">H8</strain>
    </source>
</reference>
<dbReference type="RefSeq" id="WP_354658470.1">
    <property type="nucleotide sequence ID" value="NZ_JBEXAC010000001.1"/>
</dbReference>
<dbReference type="Proteomes" id="UP001549749">
    <property type="component" value="Unassembled WGS sequence"/>
</dbReference>
<comment type="pathway">
    <text evidence="2">Porphyrin-containing compound metabolism; protoporphyrin-IX biosynthesis; 5-aminolevulinate from L-glutamyl-tRNA(Glu): step 2/2.</text>
</comment>
<organism evidence="8 9">
    <name type="scientific">Chitinophaga defluvii</name>
    <dbReference type="NCBI Taxonomy" id="3163343"/>
    <lineage>
        <taxon>Bacteria</taxon>
        <taxon>Pseudomonadati</taxon>
        <taxon>Bacteroidota</taxon>
        <taxon>Chitinophagia</taxon>
        <taxon>Chitinophagales</taxon>
        <taxon>Chitinophagaceae</taxon>
        <taxon>Chitinophaga</taxon>
    </lineage>
</organism>
<dbReference type="HAMAP" id="MF_00375">
    <property type="entry name" value="HemL_aminotrans_3"/>
    <property type="match status" value="1"/>
</dbReference>
<dbReference type="SUPFAM" id="SSF53383">
    <property type="entry name" value="PLP-dependent transferases"/>
    <property type="match status" value="1"/>
</dbReference>
<dbReference type="Gene3D" id="3.40.640.10">
    <property type="entry name" value="Type I PLP-dependent aspartate aminotransferase-like (Major domain)"/>
    <property type="match status" value="1"/>
</dbReference>
<evidence type="ECO:0000256" key="2">
    <source>
        <dbReference type="ARBA" id="ARBA00004819"/>
    </source>
</evidence>
<dbReference type="EMBL" id="JBEXAC010000001">
    <property type="protein sequence ID" value="MET6995821.1"/>
    <property type="molecule type" value="Genomic_DNA"/>
</dbReference>
<dbReference type="InterPro" id="IPR005814">
    <property type="entry name" value="Aminotrans_3"/>
</dbReference>
<comment type="subcellular location">
    <subcellularLocation>
        <location evidence="7">Cytoplasm</location>
    </subcellularLocation>
</comment>
<dbReference type="InterPro" id="IPR049704">
    <property type="entry name" value="Aminotrans_3_PPA_site"/>
</dbReference>
<evidence type="ECO:0000256" key="7">
    <source>
        <dbReference type="HAMAP-Rule" id="MF_00375"/>
    </source>
</evidence>
<dbReference type="InterPro" id="IPR004639">
    <property type="entry name" value="4pyrrol_synth_GluAld_NH2Trfase"/>
</dbReference>
<dbReference type="NCBIfam" id="NF000818">
    <property type="entry name" value="PRK00062.1"/>
    <property type="match status" value="1"/>
</dbReference>
<evidence type="ECO:0000256" key="6">
    <source>
        <dbReference type="ARBA" id="ARBA00023244"/>
    </source>
</evidence>
<dbReference type="Gene3D" id="3.90.1150.10">
    <property type="entry name" value="Aspartate Aminotransferase, domain 1"/>
    <property type="match status" value="1"/>
</dbReference>
<dbReference type="PANTHER" id="PTHR43713:SF3">
    <property type="entry name" value="GLUTAMATE-1-SEMIALDEHYDE 2,1-AMINOMUTASE 1, CHLOROPLASTIC-RELATED"/>
    <property type="match status" value="1"/>
</dbReference>
<dbReference type="Pfam" id="PF00202">
    <property type="entry name" value="Aminotran_3"/>
    <property type="match status" value="1"/>
</dbReference>
<dbReference type="GO" id="GO:0042286">
    <property type="term" value="F:glutamate-1-semialdehyde 2,1-aminomutase activity"/>
    <property type="evidence" value="ECO:0007669"/>
    <property type="project" value="UniProtKB-EC"/>
</dbReference>
<sequence>MYTTSETLFEKARQVIPGGVNSPVRAFKGVGGTPVFMKNAKGAYMNDADGNRYIDYINSWGPMILGHAYDPVVKAIQEYATYSTSFGAPTEMETKVAELIVSMVPNIDMVRMVNSGTEACMSALRLARGYTGRNKFIKFEGNYHGHADAFLVNAGSGVATLDIQAVPGVTKSVAEDTLSVPYNNLPAVEQLVAEQGRDIAAIIVEPVAGNMGCILPQPGFLEGLRSICDANGILLIFDEVMTGFRLARGGAQELLGIKADLVTFGKIIGGGMPVGAFAGRKELMEHIAPVGKVYQAGTLSGNPIAMIAGYTLLHTLNENPVIYQQLDEKANYLVNGLREALGAAGVVHQINHLGSMMSVHFAEYPIVDFSAASGANNELFRRFFHGMLERGVYLPPSAFESWFLSNALTTEDLDFTINAAKATMQAIK</sequence>
<comment type="caution">
    <text evidence="8">The sequence shown here is derived from an EMBL/GenBank/DDBJ whole genome shotgun (WGS) entry which is preliminary data.</text>
</comment>
<name>A0ABV2SYH1_9BACT</name>
<keyword evidence="7" id="KW-0963">Cytoplasm</keyword>
<dbReference type="NCBIfam" id="TIGR00713">
    <property type="entry name" value="hemL"/>
    <property type="match status" value="1"/>
</dbReference>
<comment type="cofactor">
    <cofactor evidence="1 7">
        <name>pyridoxal 5'-phosphate</name>
        <dbReference type="ChEBI" id="CHEBI:597326"/>
    </cofactor>
</comment>
<evidence type="ECO:0000256" key="5">
    <source>
        <dbReference type="ARBA" id="ARBA00023235"/>
    </source>
</evidence>
<evidence type="ECO:0000313" key="8">
    <source>
        <dbReference type="EMBL" id="MET6995821.1"/>
    </source>
</evidence>
<keyword evidence="5 7" id="KW-0413">Isomerase</keyword>
<dbReference type="InterPro" id="IPR015422">
    <property type="entry name" value="PyrdxlP-dep_Trfase_small"/>
</dbReference>
<proteinExistence type="inferred from homology"/>
<evidence type="ECO:0000256" key="3">
    <source>
        <dbReference type="ARBA" id="ARBA00008981"/>
    </source>
</evidence>
<dbReference type="PANTHER" id="PTHR43713">
    <property type="entry name" value="GLUTAMATE-1-SEMIALDEHYDE 2,1-AMINOMUTASE"/>
    <property type="match status" value="1"/>
</dbReference>
<keyword evidence="4 7" id="KW-0663">Pyridoxal phosphate</keyword>
<comment type="similarity">
    <text evidence="3 7">Belongs to the class-III pyridoxal-phosphate-dependent aminotransferase family. HemL subfamily.</text>
</comment>
<evidence type="ECO:0000256" key="4">
    <source>
        <dbReference type="ARBA" id="ARBA00022898"/>
    </source>
</evidence>
<keyword evidence="6 7" id="KW-0627">Porphyrin biosynthesis</keyword>
<dbReference type="CDD" id="cd00610">
    <property type="entry name" value="OAT_like"/>
    <property type="match status" value="1"/>
</dbReference>
<evidence type="ECO:0000313" key="9">
    <source>
        <dbReference type="Proteomes" id="UP001549749"/>
    </source>
</evidence>
<dbReference type="EC" id="5.4.3.8" evidence="7"/>
<gene>
    <name evidence="7 8" type="primary">hemL</name>
    <name evidence="8" type="ORF">ABR189_00505</name>
</gene>
<dbReference type="PROSITE" id="PS00600">
    <property type="entry name" value="AA_TRANSFER_CLASS_3"/>
    <property type="match status" value="1"/>
</dbReference>
<comment type="catalytic activity">
    <reaction evidence="7">
        <text>(S)-4-amino-5-oxopentanoate = 5-aminolevulinate</text>
        <dbReference type="Rhea" id="RHEA:14265"/>
        <dbReference type="ChEBI" id="CHEBI:57501"/>
        <dbReference type="ChEBI" id="CHEBI:356416"/>
        <dbReference type="EC" id="5.4.3.8"/>
    </reaction>
</comment>
<feature type="modified residue" description="N6-(pyridoxal phosphate)lysine" evidence="7">
    <location>
        <position position="266"/>
    </location>
</feature>
<accession>A0ABV2SYH1</accession>
<keyword evidence="9" id="KW-1185">Reference proteome</keyword>
<dbReference type="InterPro" id="IPR015424">
    <property type="entry name" value="PyrdxlP-dep_Trfase"/>
</dbReference>